<keyword evidence="2" id="KW-1185">Reference proteome</keyword>
<name>A0A1U9KCM9_ACEAC</name>
<dbReference type="KEGG" id="aace:A0U92_00705"/>
<organism evidence="1 2">
    <name type="scientific">Acetobacter aceti</name>
    <dbReference type="NCBI Taxonomy" id="435"/>
    <lineage>
        <taxon>Bacteria</taxon>
        <taxon>Pseudomonadati</taxon>
        <taxon>Pseudomonadota</taxon>
        <taxon>Alphaproteobacteria</taxon>
        <taxon>Acetobacterales</taxon>
        <taxon>Acetobacteraceae</taxon>
        <taxon>Acetobacter</taxon>
        <taxon>Acetobacter subgen. Acetobacter</taxon>
    </lineage>
</organism>
<sequence length="117" mass="12828">MLTQGKLCSSDSIFQDFSEKMIASFNVVSHIGMMEQQGSSTGQPLRSQTTSPKTLASKLICKVFSVSGRANDCGMPVRSHAEADNGKRELHFSHDRFQASGNAFIKPVKSFPRKGFL</sequence>
<dbReference type="EMBL" id="CP014692">
    <property type="protein sequence ID" value="AQS83522.1"/>
    <property type="molecule type" value="Genomic_DNA"/>
</dbReference>
<dbReference type="AlphaFoldDB" id="A0A1U9KCM9"/>
<reference evidence="1 2" key="1">
    <citation type="submission" date="2016-03" db="EMBL/GenBank/DDBJ databases">
        <title>Acetic acid bacteria sequencing.</title>
        <authorList>
            <person name="Brandt J."/>
            <person name="Jakob F."/>
            <person name="Vogel R.F."/>
        </authorList>
    </citation>
    <scope>NUCLEOTIDE SEQUENCE [LARGE SCALE GENOMIC DNA]</scope>
    <source>
        <strain evidence="1 2">TMW2.1153</strain>
    </source>
</reference>
<accession>A0A1U9KCM9</accession>
<gene>
    <name evidence="1" type="ORF">A0U92_00705</name>
</gene>
<evidence type="ECO:0000313" key="2">
    <source>
        <dbReference type="Proteomes" id="UP000188937"/>
    </source>
</evidence>
<protein>
    <submittedName>
        <fullName evidence="1">Uncharacterized protein</fullName>
    </submittedName>
</protein>
<dbReference type="Proteomes" id="UP000188937">
    <property type="component" value="Chromosome"/>
</dbReference>
<dbReference type="STRING" id="435.A0U92_00705"/>
<proteinExistence type="predicted"/>
<evidence type="ECO:0000313" key="1">
    <source>
        <dbReference type="EMBL" id="AQS83522.1"/>
    </source>
</evidence>